<protein>
    <submittedName>
        <fullName evidence="1">Uncharacterized protein</fullName>
    </submittedName>
</protein>
<proteinExistence type="predicted"/>
<accession>A0A7S3V2J4</accession>
<sequence>MEMCNYVKKVTATPATHLVHNQNLRIRDIEVLTVGAAYKGIEDFDIIDRPFETNNSTHEHAWEDPQVMIAVDEAFRSGNSVRILLSVNRKTNHQRESVLQANVPKGAAFFTYNGSNENVIKVNGVDPLVLSFLNENQEPEIGEDGTIMAQWRRNEVQPEQIFEVLESNGIEKIAVFAYDLAARGITFPGLTHQILVRSETTSINNLYQSLRICGYVSPQEGLGKTIFTTESVKYSLQTLVQFNQDIRALVEQCDGEDLVSEVLSERGLHYEKFLREIVSAIYGRIEQTTDQADPITVLLKTRKGRQR</sequence>
<gene>
    <name evidence="1" type="ORF">ASTO00021_LOCUS17364</name>
</gene>
<name>A0A7S3V2J4_9STRA</name>
<reference evidence="1" key="1">
    <citation type="submission" date="2021-01" db="EMBL/GenBank/DDBJ databases">
        <authorList>
            <person name="Corre E."/>
            <person name="Pelletier E."/>
            <person name="Niang G."/>
            <person name="Scheremetjew M."/>
            <person name="Finn R."/>
            <person name="Kale V."/>
            <person name="Holt S."/>
            <person name="Cochrane G."/>
            <person name="Meng A."/>
            <person name="Brown T."/>
            <person name="Cohen L."/>
        </authorList>
    </citation>
    <scope>NUCLEOTIDE SEQUENCE</scope>
    <source>
        <strain evidence="1">GSBS06</strain>
    </source>
</reference>
<dbReference type="AlphaFoldDB" id="A0A7S3V2J4"/>
<organism evidence="1">
    <name type="scientific">Aplanochytrium stocchinoi</name>
    <dbReference type="NCBI Taxonomy" id="215587"/>
    <lineage>
        <taxon>Eukaryota</taxon>
        <taxon>Sar</taxon>
        <taxon>Stramenopiles</taxon>
        <taxon>Bigyra</taxon>
        <taxon>Labyrinthulomycetes</taxon>
        <taxon>Thraustochytrida</taxon>
        <taxon>Thraustochytriidae</taxon>
        <taxon>Aplanochytrium</taxon>
    </lineage>
</organism>
<evidence type="ECO:0000313" key="1">
    <source>
        <dbReference type="EMBL" id="CAE0447392.1"/>
    </source>
</evidence>
<dbReference type="EMBL" id="HBIN01022615">
    <property type="protein sequence ID" value="CAE0447392.1"/>
    <property type="molecule type" value="Transcribed_RNA"/>
</dbReference>